<evidence type="ECO:0000259" key="7">
    <source>
        <dbReference type="Pfam" id="PF02687"/>
    </source>
</evidence>
<sequence>MLSNYLKIACRNLLRHRSFTVLNLTGLALGMASFWLILQYVRFEESYDRIHADRIYRVESLFSKGGSTTDHWATSSNGYASAMKNHLPEVEDFTRISWRNSNRIVRYQNIKFRENHVCFADSNFFRFFSYPVISGDKRTFLNEPNTVVISETMAAKYFGRANPIGKQLDISTTGDIYKCQVTGVFADLPVNSGMQFDMLMSWRTSPSWTWNFWYQHESYSFVRLSPNTSPEAVEAKFPALSQRYKTAEALRDMTWGVRLVPLADIHLNAGLPNEIEAKGSRLSVRFLWATGIILLLISWINYSNLATVRNLFRAKEMGIRRTIGSSRKQLIVQFLFESLLLHLLALCLAVLLAEAAVSVLPSSLHLTAVPGQIRPLLEFAALFLTGVALTAVYPAVALLRANPMAVLKGKYVFSPADLFLRKSLIVAQFSIAILLIAGTVVVYRQMAFMLEQDPGIRTTQVLSLKLPAKTEQYADRTRHFKEQLRSLAGVHSVSESGAVPGREVGQVLANRPWSAAPSSNKPYEMLTVDYDFGKTFDLQLLAGHYFDRSRPADTQGLILNESAMKQFGFATPEQAIGQKIALETTGNRPNEVIGVIRDYHQRSLRHPFTPIILFMDPDYRWIPTEYYSIRVDTGNPGRLIRAVQQLWDAHFPESSMDYFFLDQFYQQQYEQDAQFRLLFSVFSGLSIFVACLGLLGLSAFTAQQRIREIGIRKVLGASLGSIVVLLSEDFVKLILIAILIASPLAWWCMDQWLAGFAYRISLSTWLFAASGAVVMLVALLTVGSQTLRAARMDPAKSLKTDV</sequence>
<comment type="subcellular location">
    <subcellularLocation>
        <location evidence="1">Cell membrane</location>
        <topology evidence="1">Multi-pass membrane protein</topology>
    </subcellularLocation>
</comment>
<keyword evidence="10" id="KW-1185">Reference proteome</keyword>
<name>A0A1G9PHG7_9BACT</name>
<evidence type="ECO:0000313" key="10">
    <source>
        <dbReference type="Proteomes" id="UP000198901"/>
    </source>
</evidence>
<keyword evidence="2" id="KW-1003">Cell membrane</keyword>
<feature type="domain" description="ABC3 transporter permease C-terminal" evidence="7">
    <location>
        <begin position="291"/>
        <end position="401"/>
    </location>
</feature>
<keyword evidence="5 6" id="KW-0472">Membrane</keyword>
<keyword evidence="3 6" id="KW-0812">Transmembrane</keyword>
<evidence type="ECO:0000256" key="3">
    <source>
        <dbReference type="ARBA" id="ARBA00022692"/>
    </source>
</evidence>
<dbReference type="PANTHER" id="PTHR30572:SF18">
    <property type="entry name" value="ABC-TYPE MACROLIDE FAMILY EXPORT SYSTEM PERMEASE COMPONENT 2"/>
    <property type="match status" value="1"/>
</dbReference>
<feature type="transmembrane region" description="Helical" evidence="6">
    <location>
        <begin position="379"/>
        <end position="399"/>
    </location>
</feature>
<accession>A0A1G9PHG7</accession>
<dbReference type="Proteomes" id="UP000198901">
    <property type="component" value="Unassembled WGS sequence"/>
</dbReference>
<dbReference type="InterPro" id="IPR003838">
    <property type="entry name" value="ABC3_permease_C"/>
</dbReference>
<feature type="transmembrane region" description="Helical" evidence="6">
    <location>
        <begin position="762"/>
        <end position="782"/>
    </location>
</feature>
<feature type="transmembrane region" description="Helical" evidence="6">
    <location>
        <begin position="21"/>
        <end position="41"/>
    </location>
</feature>
<dbReference type="InterPro" id="IPR050250">
    <property type="entry name" value="Macrolide_Exporter_MacB"/>
</dbReference>
<feature type="domain" description="MacB-like periplasmic core" evidence="8">
    <location>
        <begin position="20"/>
        <end position="238"/>
    </location>
</feature>
<proteinExistence type="predicted"/>
<keyword evidence="4 6" id="KW-1133">Transmembrane helix</keyword>
<dbReference type="RefSeq" id="WP_176785520.1">
    <property type="nucleotide sequence ID" value="NZ_FNGS01000004.1"/>
</dbReference>
<evidence type="ECO:0000256" key="1">
    <source>
        <dbReference type="ARBA" id="ARBA00004651"/>
    </source>
</evidence>
<organism evidence="9 10">
    <name type="scientific">Siphonobacter aquaeclarae</name>
    <dbReference type="NCBI Taxonomy" id="563176"/>
    <lineage>
        <taxon>Bacteria</taxon>
        <taxon>Pseudomonadati</taxon>
        <taxon>Bacteroidota</taxon>
        <taxon>Cytophagia</taxon>
        <taxon>Cytophagales</taxon>
        <taxon>Cytophagaceae</taxon>
        <taxon>Siphonobacter</taxon>
    </lineage>
</organism>
<dbReference type="PANTHER" id="PTHR30572">
    <property type="entry name" value="MEMBRANE COMPONENT OF TRANSPORTER-RELATED"/>
    <property type="match status" value="1"/>
</dbReference>
<reference evidence="9 10" key="1">
    <citation type="submission" date="2016-10" db="EMBL/GenBank/DDBJ databases">
        <authorList>
            <person name="de Groot N.N."/>
        </authorList>
    </citation>
    <scope>NUCLEOTIDE SEQUENCE [LARGE SCALE GENOMIC DNA]</scope>
    <source>
        <strain evidence="9 10">DSM 21668</strain>
    </source>
</reference>
<gene>
    <name evidence="9" type="ORF">SAMN04488090_2172</name>
</gene>
<dbReference type="Pfam" id="PF02687">
    <property type="entry name" value="FtsX"/>
    <property type="match status" value="2"/>
</dbReference>
<feature type="transmembrane region" description="Helical" evidence="6">
    <location>
        <begin position="677"/>
        <end position="702"/>
    </location>
</feature>
<feature type="transmembrane region" description="Helical" evidence="6">
    <location>
        <begin position="330"/>
        <end position="359"/>
    </location>
</feature>
<dbReference type="GO" id="GO:0005886">
    <property type="term" value="C:plasma membrane"/>
    <property type="evidence" value="ECO:0007669"/>
    <property type="project" value="UniProtKB-SubCell"/>
</dbReference>
<evidence type="ECO:0000256" key="6">
    <source>
        <dbReference type="SAM" id="Phobius"/>
    </source>
</evidence>
<feature type="domain" description="ABC3 transporter permease C-terminal" evidence="7">
    <location>
        <begin position="681"/>
        <end position="794"/>
    </location>
</feature>
<evidence type="ECO:0000256" key="5">
    <source>
        <dbReference type="ARBA" id="ARBA00023136"/>
    </source>
</evidence>
<feature type="transmembrane region" description="Helical" evidence="6">
    <location>
        <begin position="286"/>
        <end position="309"/>
    </location>
</feature>
<evidence type="ECO:0000256" key="2">
    <source>
        <dbReference type="ARBA" id="ARBA00022475"/>
    </source>
</evidence>
<evidence type="ECO:0000256" key="4">
    <source>
        <dbReference type="ARBA" id="ARBA00022989"/>
    </source>
</evidence>
<feature type="transmembrane region" description="Helical" evidence="6">
    <location>
        <begin position="419"/>
        <end position="443"/>
    </location>
</feature>
<feature type="transmembrane region" description="Helical" evidence="6">
    <location>
        <begin position="714"/>
        <end position="742"/>
    </location>
</feature>
<evidence type="ECO:0000259" key="8">
    <source>
        <dbReference type="Pfam" id="PF12704"/>
    </source>
</evidence>
<dbReference type="GO" id="GO:0022857">
    <property type="term" value="F:transmembrane transporter activity"/>
    <property type="evidence" value="ECO:0007669"/>
    <property type="project" value="TreeGrafter"/>
</dbReference>
<dbReference type="EMBL" id="FNGS01000004">
    <property type="protein sequence ID" value="SDL97921.1"/>
    <property type="molecule type" value="Genomic_DNA"/>
</dbReference>
<dbReference type="InterPro" id="IPR025857">
    <property type="entry name" value="MacB_PCD"/>
</dbReference>
<dbReference type="STRING" id="563176.SAMN04488090_2172"/>
<protein>
    <submittedName>
        <fullName evidence="9">Putative ABC transport system permease protein</fullName>
    </submittedName>
</protein>
<evidence type="ECO:0000313" key="9">
    <source>
        <dbReference type="EMBL" id="SDL97921.1"/>
    </source>
</evidence>
<dbReference type="Pfam" id="PF12704">
    <property type="entry name" value="MacB_PCD"/>
    <property type="match status" value="1"/>
</dbReference>
<dbReference type="AlphaFoldDB" id="A0A1G9PHG7"/>